<dbReference type="InterPro" id="IPR023011">
    <property type="entry name" value="ATP_synth_F0_asu_AS"/>
</dbReference>
<dbReference type="CDD" id="cd00310">
    <property type="entry name" value="ATP-synt_Fo_a_6"/>
    <property type="match status" value="1"/>
</dbReference>
<evidence type="ECO:0000256" key="11">
    <source>
        <dbReference type="SAM" id="MobiDB-lite"/>
    </source>
</evidence>
<keyword evidence="4" id="KW-0138">CF(0)</keyword>
<dbReference type="Gene3D" id="1.20.120.220">
    <property type="entry name" value="ATP synthase, F0 complex, subunit A"/>
    <property type="match status" value="1"/>
</dbReference>
<dbReference type="HAMAP" id="MF_01393">
    <property type="entry name" value="ATP_synth_a_bact"/>
    <property type="match status" value="1"/>
</dbReference>
<gene>
    <name evidence="13" type="ORF">METZ01_LOCUS265427</name>
</gene>
<dbReference type="GO" id="GO:0042777">
    <property type="term" value="P:proton motive force-driven plasma membrane ATP synthesis"/>
    <property type="evidence" value="ECO:0007669"/>
    <property type="project" value="TreeGrafter"/>
</dbReference>
<dbReference type="PANTHER" id="PTHR42823">
    <property type="entry name" value="ATP SYNTHASE SUBUNIT A, CHLOROPLASTIC"/>
    <property type="match status" value="1"/>
</dbReference>
<dbReference type="SUPFAM" id="SSF81336">
    <property type="entry name" value="F1F0 ATP synthase subunit A"/>
    <property type="match status" value="1"/>
</dbReference>
<name>A0A382JN19_9ZZZZ</name>
<evidence type="ECO:0000256" key="5">
    <source>
        <dbReference type="ARBA" id="ARBA00022692"/>
    </source>
</evidence>
<feature type="region of interest" description="Disordered" evidence="11">
    <location>
        <begin position="29"/>
        <end position="50"/>
    </location>
</feature>
<dbReference type="PRINTS" id="PR00123">
    <property type="entry name" value="ATPASEA"/>
</dbReference>
<comment type="subcellular location">
    <subcellularLocation>
        <location evidence="1">Membrane</location>
        <topology evidence="1">Multi-pass membrane protein</topology>
    </subcellularLocation>
</comment>
<dbReference type="Pfam" id="PF00119">
    <property type="entry name" value="ATP-synt_A"/>
    <property type="match status" value="1"/>
</dbReference>
<keyword evidence="7 12" id="KW-1133">Transmembrane helix</keyword>
<accession>A0A382JN19</accession>
<keyword evidence="9 12" id="KW-0472">Membrane</keyword>
<organism evidence="13">
    <name type="scientific">marine metagenome</name>
    <dbReference type="NCBI Taxonomy" id="408172"/>
    <lineage>
        <taxon>unclassified sequences</taxon>
        <taxon>metagenomes</taxon>
        <taxon>ecological metagenomes</taxon>
    </lineage>
</organism>
<evidence type="ECO:0000256" key="8">
    <source>
        <dbReference type="ARBA" id="ARBA00023065"/>
    </source>
</evidence>
<keyword evidence="6" id="KW-0375">Hydrogen ion transport</keyword>
<protein>
    <recommendedName>
        <fullName evidence="14">ATP synthase F0 sector subunit a</fullName>
    </recommendedName>
</protein>
<dbReference type="GO" id="GO:0005886">
    <property type="term" value="C:plasma membrane"/>
    <property type="evidence" value="ECO:0007669"/>
    <property type="project" value="TreeGrafter"/>
</dbReference>
<feature type="transmembrane region" description="Helical" evidence="12">
    <location>
        <begin position="75"/>
        <end position="96"/>
    </location>
</feature>
<keyword evidence="10" id="KW-0066">ATP synthesis</keyword>
<feature type="transmembrane region" description="Helical" evidence="12">
    <location>
        <begin position="267"/>
        <end position="289"/>
    </location>
</feature>
<keyword evidence="8" id="KW-0406">Ion transport</keyword>
<evidence type="ECO:0000313" key="13">
    <source>
        <dbReference type="EMBL" id="SVC12573.1"/>
    </source>
</evidence>
<evidence type="ECO:0000256" key="2">
    <source>
        <dbReference type="ARBA" id="ARBA00006810"/>
    </source>
</evidence>
<dbReference type="NCBIfam" id="TIGR01131">
    <property type="entry name" value="ATP_synt_6_or_A"/>
    <property type="match status" value="1"/>
</dbReference>
<dbReference type="PROSITE" id="PS00449">
    <property type="entry name" value="ATPASE_A"/>
    <property type="match status" value="1"/>
</dbReference>
<evidence type="ECO:0000256" key="3">
    <source>
        <dbReference type="ARBA" id="ARBA00022448"/>
    </source>
</evidence>
<dbReference type="InterPro" id="IPR045082">
    <property type="entry name" value="ATP_syn_F0_a_bact/chloroplast"/>
</dbReference>
<evidence type="ECO:0000256" key="6">
    <source>
        <dbReference type="ARBA" id="ARBA00022781"/>
    </source>
</evidence>
<feature type="transmembrane region" description="Helical" evidence="12">
    <location>
        <begin position="185"/>
        <end position="204"/>
    </location>
</feature>
<feature type="transmembrane region" description="Helical" evidence="12">
    <location>
        <begin position="224"/>
        <end position="246"/>
    </location>
</feature>
<dbReference type="AlphaFoldDB" id="A0A382JN19"/>
<dbReference type="PANTHER" id="PTHR42823:SF3">
    <property type="entry name" value="ATP SYNTHASE SUBUNIT A, CHLOROPLASTIC"/>
    <property type="match status" value="1"/>
</dbReference>
<proteinExistence type="inferred from homology"/>
<dbReference type="EMBL" id="UINC01074910">
    <property type="protein sequence ID" value="SVC12573.1"/>
    <property type="molecule type" value="Genomic_DNA"/>
</dbReference>
<dbReference type="InterPro" id="IPR000568">
    <property type="entry name" value="ATP_synth_F0_asu"/>
</dbReference>
<reference evidence="13" key="1">
    <citation type="submission" date="2018-05" db="EMBL/GenBank/DDBJ databases">
        <authorList>
            <person name="Lanie J.A."/>
            <person name="Ng W.-L."/>
            <person name="Kazmierczak K.M."/>
            <person name="Andrzejewski T.M."/>
            <person name="Davidsen T.M."/>
            <person name="Wayne K.J."/>
            <person name="Tettelin H."/>
            <person name="Glass J.I."/>
            <person name="Rusch D."/>
            <person name="Podicherti R."/>
            <person name="Tsui H.-C.T."/>
            <person name="Winkler M.E."/>
        </authorList>
    </citation>
    <scope>NUCLEOTIDE SEQUENCE</scope>
</reference>
<keyword evidence="5 12" id="KW-0812">Transmembrane</keyword>
<evidence type="ECO:0000256" key="9">
    <source>
        <dbReference type="ARBA" id="ARBA00023136"/>
    </source>
</evidence>
<evidence type="ECO:0000256" key="12">
    <source>
        <dbReference type="SAM" id="Phobius"/>
    </source>
</evidence>
<sequence>MIFHRLLLVITLIAALPFPALFGAEEEEAAKSAPAGESHHGDDHKEKHHGLPKTAPVLYHGIGGDAETGKIGPLAITNSMVVMFVVAVGIIVVAQLATRNAQLIPAGLQNFVEWLVESLYGFFEDVLGAHMVKKTFWFFATIFIFILFSNWFGLLPGLGTIGWAEPGHHNEHISNPLLRGVNADLNMTLAMAAIFMVLWLFWSLQAVGPGGFLGHIFDVKGHGSGFFGVFLVVVFICVGVIEIVSIGVRPVALTFRLYGNVFAGENMLESVMMMGGPYFGWLAVLPFYLLEVLVGLVQALVFALLTSVFTALMCEHHGEEHSQ</sequence>
<evidence type="ECO:0000256" key="10">
    <source>
        <dbReference type="ARBA" id="ARBA00023310"/>
    </source>
</evidence>
<dbReference type="GO" id="GO:0045259">
    <property type="term" value="C:proton-transporting ATP synthase complex"/>
    <property type="evidence" value="ECO:0007669"/>
    <property type="project" value="UniProtKB-KW"/>
</dbReference>
<evidence type="ECO:0000256" key="7">
    <source>
        <dbReference type="ARBA" id="ARBA00022989"/>
    </source>
</evidence>
<evidence type="ECO:0008006" key="14">
    <source>
        <dbReference type="Google" id="ProtNLM"/>
    </source>
</evidence>
<dbReference type="GO" id="GO:0046933">
    <property type="term" value="F:proton-transporting ATP synthase activity, rotational mechanism"/>
    <property type="evidence" value="ECO:0007669"/>
    <property type="project" value="TreeGrafter"/>
</dbReference>
<feature type="transmembrane region" description="Helical" evidence="12">
    <location>
        <begin position="135"/>
        <end position="164"/>
    </location>
</feature>
<dbReference type="InterPro" id="IPR035908">
    <property type="entry name" value="F0_ATP_A_sf"/>
</dbReference>
<evidence type="ECO:0000256" key="1">
    <source>
        <dbReference type="ARBA" id="ARBA00004141"/>
    </source>
</evidence>
<comment type="similarity">
    <text evidence="2">Belongs to the ATPase A chain family.</text>
</comment>
<keyword evidence="3" id="KW-0813">Transport</keyword>
<evidence type="ECO:0000256" key="4">
    <source>
        <dbReference type="ARBA" id="ARBA00022547"/>
    </source>
</evidence>
<feature type="transmembrane region" description="Helical" evidence="12">
    <location>
        <begin position="295"/>
        <end position="314"/>
    </location>
</feature>